<dbReference type="EMBL" id="OX465081">
    <property type="protein sequence ID" value="CAI9286628.1"/>
    <property type="molecule type" value="Genomic_DNA"/>
</dbReference>
<dbReference type="AlphaFoldDB" id="A0AA35Z647"/>
<keyword evidence="2" id="KW-1185">Reference proteome</keyword>
<sequence length="219" mass="25512">MVCPLICETLVQKCIKYLQHNPYAYFFRNLKNIGDLDTYKIVLKTVVVQDQRVYNKPDVSQVAAIWVDGEDNGECGPRDIRVTTHESDSRNIKYFYGCYDPLQYPLMFPFGELGWHQGILKKNKTAQVRKQGLCSAAEKLIAPSSIACADDLLKMEETVLGRNVDNPKVVSVREYYAYKLQIRHDDTTYLLYFGRLLQQYIVDNYVKLETQRLDFFRIQ</sequence>
<dbReference type="PANTHER" id="PTHR45786:SF75">
    <property type="entry name" value="ATP-DEPENDENT DNA HELICASE"/>
    <property type="match status" value="1"/>
</dbReference>
<dbReference type="PANTHER" id="PTHR45786">
    <property type="entry name" value="DNA BINDING PROTEIN-LIKE"/>
    <property type="match status" value="1"/>
</dbReference>
<protein>
    <recommendedName>
        <fullName evidence="3">Helitron helicase-like domain-containing protein</fullName>
    </recommendedName>
</protein>
<evidence type="ECO:0000313" key="2">
    <source>
        <dbReference type="Proteomes" id="UP001177003"/>
    </source>
</evidence>
<organism evidence="1 2">
    <name type="scientific">Lactuca saligna</name>
    <name type="common">Willowleaf lettuce</name>
    <dbReference type="NCBI Taxonomy" id="75948"/>
    <lineage>
        <taxon>Eukaryota</taxon>
        <taxon>Viridiplantae</taxon>
        <taxon>Streptophyta</taxon>
        <taxon>Embryophyta</taxon>
        <taxon>Tracheophyta</taxon>
        <taxon>Spermatophyta</taxon>
        <taxon>Magnoliopsida</taxon>
        <taxon>eudicotyledons</taxon>
        <taxon>Gunneridae</taxon>
        <taxon>Pentapetalae</taxon>
        <taxon>asterids</taxon>
        <taxon>campanulids</taxon>
        <taxon>Asterales</taxon>
        <taxon>Asteraceae</taxon>
        <taxon>Cichorioideae</taxon>
        <taxon>Cichorieae</taxon>
        <taxon>Lactucinae</taxon>
        <taxon>Lactuca</taxon>
    </lineage>
</organism>
<accession>A0AA35Z647</accession>
<name>A0AA35Z647_LACSI</name>
<proteinExistence type="predicted"/>
<dbReference type="Proteomes" id="UP001177003">
    <property type="component" value="Chromosome 5"/>
</dbReference>
<reference evidence="1" key="1">
    <citation type="submission" date="2023-04" db="EMBL/GenBank/DDBJ databases">
        <authorList>
            <person name="Vijverberg K."/>
            <person name="Xiong W."/>
            <person name="Schranz E."/>
        </authorList>
    </citation>
    <scope>NUCLEOTIDE SEQUENCE</scope>
</reference>
<evidence type="ECO:0000313" key="1">
    <source>
        <dbReference type="EMBL" id="CAI9286628.1"/>
    </source>
</evidence>
<evidence type="ECO:0008006" key="3">
    <source>
        <dbReference type="Google" id="ProtNLM"/>
    </source>
</evidence>
<gene>
    <name evidence="1" type="ORF">LSALG_LOCUS26037</name>
</gene>